<comment type="similarity">
    <text evidence="1 2">Belongs to the UPF0178 family.</text>
</comment>
<evidence type="ECO:0000313" key="3">
    <source>
        <dbReference type="EMBL" id="KRK46401.1"/>
    </source>
</evidence>
<dbReference type="HAMAP" id="MF_00489">
    <property type="entry name" value="UPF0178"/>
    <property type="match status" value="1"/>
</dbReference>
<evidence type="ECO:0000313" key="4">
    <source>
        <dbReference type="Proteomes" id="UP000051450"/>
    </source>
</evidence>
<dbReference type="AlphaFoldDB" id="A0A0R1HSG4"/>
<dbReference type="RefSeq" id="WP_057973642.1">
    <property type="nucleotide sequence ID" value="NZ_AZDI01000001.1"/>
</dbReference>
<dbReference type="PANTHER" id="PTHR35146">
    <property type="entry name" value="UPF0178 PROTEIN YAII"/>
    <property type="match status" value="1"/>
</dbReference>
<evidence type="ECO:0000256" key="1">
    <source>
        <dbReference type="ARBA" id="ARBA00008522"/>
    </source>
</evidence>
<dbReference type="InterPro" id="IPR003791">
    <property type="entry name" value="UPF0178"/>
</dbReference>
<proteinExistence type="inferred from homology"/>
<dbReference type="PANTHER" id="PTHR35146:SF1">
    <property type="entry name" value="UPF0178 PROTEIN YAII"/>
    <property type="match status" value="1"/>
</dbReference>
<accession>A0A0R1HSG4</accession>
<protein>
    <recommendedName>
        <fullName evidence="2">UPF0178 protein FC66_GL000024</fullName>
    </recommendedName>
</protein>
<name>A0A0R1HSG4_9LACO</name>
<evidence type="ECO:0000256" key="2">
    <source>
        <dbReference type="HAMAP-Rule" id="MF_00489"/>
    </source>
</evidence>
<keyword evidence="4" id="KW-1185">Reference proteome</keyword>
<dbReference type="OrthoDB" id="9798918at2"/>
<reference evidence="3 4" key="1">
    <citation type="journal article" date="2015" name="Genome Announc.">
        <title>Expanding the biotechnology potential of lactobacilli through comparative genomics of 213 strains and associated genera.</title>
        <authorList>
            <person name="Sun Z."/>
            <person name="Harris H.M."/>
            <person name="McCann A."/>
            <person name="Guo C."/>
            <person name="Argimon S."/>
            <person name="Zhang W."/>
            <person name="Yang X."/>
            <person name="Jeffery I.B."/>
            <person name="Cooney J.C."/>
            <person name="Kagawa T.F."/>
            <person name="Liu W."/>
            <person name="Song Y."/>
            <person name="Salvetti E."/>
            <person name="Wrobel A."/>
            <person name="Rasinkangas P."/>
            <person name="Parkhill J."/>
            <person name="Rea M.C."/>
            <person name="O'Sullivan O."/>
            <person name="Ritari J."/>
            <person name="Douillard F.P."/>
            <person name="Paul Ross R."/>
            <person name="Yang R."/>
            <person name="Briner A.E."/>
            <person name="Felis G.E."/>
            <person name="de Vos W.M."/>
            <person name="Barrangou R."/>
            <person name="Klaenhammer T.R."/>
            <person name="Caufield P.W."/>
            <person name="Cui Y."/>
            <person name="Zhang H."/>
            <person name="O'Toole P.W."/>
        </authorList>
    </citation>
    <scope>NUCLEOTIDE SEQUENCE [LARGE SCALE GENOMIC DNA]</scope>
    <source>
        <strain evidence="3 4">DSM 15638</strain>
    </source>
</reference>
<sequence length="149" mass="16761">MKIIIDGDASPVKKEVIAEAGLRNINVLLITSTPHFSTKEYPEYVSVSYVDQGPDAADYRIVKLAEKTDIVITQDYGLASLLLPKGVIVMHHKGFEYTNDNIDRMLDSRYMSAMARKSGQRTKGPSAFSNQDRAEFKKKFILLLNEKGY</sequence>
<gene>
    <name evidence="3" type="ORF">FC66_GL000024</name>
</gene>
<organism evidence="3 4">
    <name type="scientific">Dellaglioa algida DSM 15638</name>
    <dbReference type="NCBI Taxonomy" id="1423719"/>
    <lineage>
        <taxon>Bacteria</taxon>
        <taxon>Bacillati</taxon>
        <taxon>Bacillota</taxon>
        <taxon>Bacilli</taxon>
        <taxon>Lactobacillales</taxon>
        <taxon>Lactobacillaceae</taxon>
        <taxon>Dellaglioa</taxon>
    </lineage>
</organism>
<dbReference type="Proteomes" id="UP000051450">
    <property type="component" value="Unassembled WGS sequence"/>
</dbReference>
<comment type="caution">
    <text evidence="3">The sequence shown here is derived from an EMBL/GenBank/DDBJ whole genome shotgun (WGS) entry which is preliminary data.</text>
</comment>
<dbReference type="PATRIC" id="fig|1423719.4.peg.22"/>
<dbReference type="Pfam" id="PF02639">
    <property type="entry name" value="DUF188"/>
    <property type="match status" value="1"/>
</dbReference>
<dbReference type="EMBL" id="AZDI01000001">
    <property type="protein sequence ID" value="KRK46401.1"/>
    <property type="molecule type" value="Genomic_DNA"/>
</dbReference>
<dbReference type="NCBIfam" id="NF001095">
    <property type="entry name" value="PRK00124.1"/>
    <property type="match status" value="1"/>
</dbReference>
<dbReference type="STRING" id="1423719.FC66_GL000024"/>